<protein>
    <submittedName>
        <fullName evidence="1">NP</fullName>
    </submittedName>
</protein>
<name>A0A514YA80_9ORTO</name>
<reference evidence="1" key="1">
    <citation type="submission" date="2018-11" db="EMBL/GenBank/DDBJ databases">
        <title>Isolation and identification of a novel orthomyxo-like virus from mosquitoes in Longchuan of Guangdong province, China.</title>
        <authorList>
            <person name="Wu D."/>
            <person name="Tan Q."/>
            <person name="Li B."/>
            <person name="Liu Z."/>
            <person name="Zhang X."/>
            <person name="Zhang H."/>
        </authorList>
    </citation>
    <scope>NUCLEOTIDE SEQUENCE</scope>
    <source>
        <strain evidence="1">GD13036</strain>
    </source>
</reference>
<sequence length="506" mass="56929">MSKPDGKIVSENKRARVGDVTEEGKAKALEYILKMAVSVSQFLVMPDILDEIIGSTQIMTIVYRIHQYMRKKKNNQRTIAPSIAKIESNEQIFVVRGQTKLLKAADMAKIFDVAVERVFGKDASIDLIFGTTHTIVCHMALFASRLNELRIGPDVWIQQKTEGMIKQNKLTQFGIEPRYRHFMSGISWDMGVRSTLSRSTSGPCQLALLSKGESGTYSNRAEAAVQNAFSYIPMISTITTFVKNNQPQTNREIIKTMVDITRLHGDSHKRRMSPPLCFLFKHCYKTDGTITNTADIGFSSKKGAVLYNKYYGSLSIPAGIDKEKFKQLFFHAYFGTHGEDQGVLASITNNSSWLKRGDFDREFFVKMKEHTQVTNTTGIKLKYYAKSVSASQNRMLAHGNEITGCVETMSGFRVRHIEDNVLDLNGPQGYSSYSSVTNTSSSILEYLNEIRTDLIKKIKTVKKEGGEITAGTVKWRKIETATFEKGIDGEESDIMAYEKGECFWSN</sequence>
<organism evidence="1">
    <name type="scientific">Longchuan virus</name>
    <dbReference type="NCBI Taxonomy" id="2594109"/>
    <lineage>
        <taxon>Viruses</taxon>
        <taxon>Riboviria</taxon>
        <taxon>Orthornavirae</taxon>
        <taxon>Negarnaviricota</taxon>
        <taxon>Polyploviricotina</taxon>
        <taxon>Insthoviricetes</taxon>
        <taxon>Articulavirales</taxon>
        <taxon>Orthomyxoviridae</taxon>
    </lineage>
</organism>
<accession>A0A514YA80</accession>
<proteinExistence type="predicted"/>
<dbReference type="EMBL" id="MK227175">
    <property type="protein sequence ID" value="QDK54864.1"/>
    <property type="molecule type" value="Genomic_RNA"/>
</dbReference>
<evidence type="ECO:0000313" key="1">
    <source>
        <dbReference type="EMBL" id="QDK54864.1"/>
    </source>
</evidence>